<dbReference type="AlphaFoldDB" id="Q1MZA6"/>
<comment type="cofactor">
    <cofactor evidence="1">
        <name>(6R)-5,10-methylene-5,6,7,8-tetrahydrofolate</name>
        <dbReference type="ChEBI" id="CHEBI:15636"/>
    </cofactor>
</comment>
<feature type="binding site" evidence="4">
    <location>
        <begin position="361"/>
        <end position="363"/>
    </location>
    <ligand>
        <name>FAD</name>
        <dbReference type="ChEBI" id="CHEBI:57692"/>
    </ligand>
</feature>
<proteinExistence type="predicted"/>
<dbReference type="Proteomes" id="UP000004263">
    <property type="component" value="Unassembled WGS sequence"/>
</dbReference>
<dbReference type="InterPro" id="IPR036134">
    <property type="entry name" value="Crypto/Photolyase_FAD-like_sf"/>
</dbReference>
<dbReference type="GO" id="GO:0003904">
    <property type="term" value="F:deoxyribodipyrimidine photo-lyase activity"/>
    <property type="evidence" value="ECO:0007669"/>
    <property type="project" value="TreeGrafter"/>
</dbReference>
<evidence type="ECO:0000256" key="3">
    <source>
        <dbReference type="ARBA" id="ARBA00022827"/>
    </source>
</evidence>
<dbReference type="Gene3D" id="1.25.40.80">
    <property type="match status" value="1"/>
</dbReference>
<keyword evidence="2 4" id="KW-0285">Flavoprotein</keyword>
<comment type="caution">
    <text evidence="6">The sequence shown here is derived from an EMBL/GenBank/DDBJ whole genome shotgun (WGS) entry which is preliminary data.</text>
</comment>
<gene>
    <name evidence="6" type="ORF">RED65_13072</name>
</gene>
<protein>
    <submittedName>
        <fullName evidence="6">Putative deoxyribodipyrimidine photolyase</fullName>
    </submittedName>
</protein>
<dbReference type="RefSeq" id="WP_007018617.1">
    <property type="nucleotide sequence ID" value="NZ_CH724117.1"/>
</dbReference>
<evidence type="ECO:0000313" key="7">
    <source>
        <dbReference type="Proteomes" id="UP000004263"/>
    </source>
</evidence>
<dbReference type="InterPro" id="IPR014729">
    <property type="entry name" value="Rossmann-like_a/b/a_fold"/>
</dbReference>
<dbReference type="InterPro" id="IPR006050">
    <property type="entry name" value="DNA_photolyase_N"/>
</dbReference>
<keyword evidence="6" id="KW-0456">Lyase</keyword>
<dbReference type="InterPro" id="IPR036155">
    <property type="entry name" value="Crypto/Photolyase_N_sf"/>
</dbReference>
<keyword evidence="7" id="KW-1185">Reference proteome</keyword>
<comment type="cofactor">
    <cofactor evidence="4">
        <name>FAD</name>
        <dbReference type="ChEBI" id="CHEBI:57692"/>
    </cofactor>
    <text evidence="4">Binds 1 FAD per subunit.</text>
</comment>
<feature type="binding site" evidence="4">
    <location>
        <position position="258"/>
    </location>
    <ligand>
        <name>FAD</name>
        <dbReference type="ChEBI" id="CHEBI:57692"/>
    </ligand>
</feature>
<evidence type="ECO:0000256" key="1">
    <source>
        <dbReference type="ARBA" id="ARBA00001932"/>
    </source>
</evidence>
<dbReference type="EMBL" id="AAQH01000019">
    <property type="protein sequence ID" value="EAT11360.1"/>
    <property type="molecule type" value="Genomic_DNA"/>
</dbReference>
<dbReference type="Pfam" id="PF03441">
    <property type="entry name" value="FAD_binding_7"/>
    <property type="match status" value="1"/>
</dbReference>
<dbReference type="SUPFAM" id="SSF52425">
    <property type="entry name" value="Cryptochrome/photolyase, N-terminal domain"/>
    <property type="match status" value="1"/>
</dbReference>
<name>Q1MZA6_9GAMM</name>
<evidence type="ECO:0000256" key="4">
    <source>
        <dbReference type="PIRSR" id="PIRSR602081-1"/>
    </source>
</evidence>
<dbReference type="PROSITE" id="PS51645">
    <property type="entry name" value="PHR_CRY_ALPHA_BETA"/>
    <property type="match status" value="1"/>
</dbReference>
<accession>Q1MZA6</accession>
<evidence type="ECO:0000256" key="2">
    <source>
        <dbReference type="ARBA" id="ARBA00022630"/>
    </source>
</evidence>
<sequence>MNVVWFKRDLRLHDHDALFKAISLGKPCLLLYILEPSLIEDTHYDDRHWRFVYESLQDLNKQLSPYGHRLTVIKGEALDVLQAIHQRHEIHTIFSHQEIGIARTFSRDRKIEYWCKNNSIVWQQSPHGAVVRGLQHRLYWQDHWYNYMARSIPPIELNKLKSEQSCLHDVDAFDDIYKQTNPHFQYGGESSAMVTLEDFLTDRHLHYRGSISSPSRSRHYCSRLSPYLAWGNLSLRYCYQQTQLAFAQSKGKQHLNAFSSRLHWHCHFIQKFESESRMEFEAVNRGYLDFPYDIGDSAHEKLAIWQQGKTGYPLVDACIRCLQTTGYLNFRMRAMLVSFACHYLNLHWKSVAEYLAKLFLDFDPGIHYSQIQMQAGITGTNTIRIYNPVKQSQEQDPEGEFIRLWCPELSSLSNDVIHSPWLLGPLEKQMFALDYPEPMVNADCIQINRERLWSWRSRDKVKLEAKRILNTHVTPNSETRQQAKR</sequence>
<feature type="binding site" evidence="4">
    <location>
        <position position="207"/>
    </location>
    <ligand>
        <name>FAD</name>
        <dbReference type="ChEBI" id="CHEBI:57692"/>
    </ligand>
</feature>
<feature type="domain" description="Photolyase/cryptochrome alpha/beta" evidence="5">
    <location>
        <begin position="1"/>
        <end position="130"/>
    </location>
</feature>
<dbReference type="InterPro" id="IPR002081">
    <property type="entry name" value="Cryptochrome/DNA_photolyase_1"/>
</dbReference>
<dbReference type="GO" id="GO:0003677">
    <property type="term" value="F:DNA binding"/>
    <property type="evidence" value="ECO:0007669"/>
    <property type="project" value="TreeGrafter"/>
</dbReference>
<dbReference type="SUPFAM" id="SSF48173">
    <property type="entry name" value="Cryptochrome/photolyase FAD-binding domain"/>
    <property type="match status" value="1"/>
</dbReference>
<evidence type="ECO:0000313" key="6">
    <source>
        <dbReference type="EMBL" id="EAT11360.1"/>
    </source>
</evidence>
<dbReference type="Gene3D" id="1.10.579.10">
    <property type="entry name" value="DNA Cyclobutane Dipyrimidine Photolyase, subunit A, domain 3"/>
    <property type="match status" value="1"/>
</dbReference>
<dbReference type="OrthoDB" id="9772484at2"/>
<dbReference type="InterPro" id="IPR005101">
    <property type="entry name" value="Cryptochr/Photolyase_FAD-bd"/>
</dbReference>
<dbReference type="Pfam" id="PF00875">
    <property type="entry name" value="DNA_photolyase"/>
    <property type="match status" value="1"/>
</dbReference>
<evidence type="ECO:0000259" key="5">
    <source>
        <dbReference type="PROSITE" id="PS51645"/>
    </source>
</evidence>
<dbReference type="STRING" id="207949.RED65_13072"/>
<reference evidence="6 7" key="1">
    <citation type="submission" date="2006-03" db="EMBL/GenBank/DDBJ databases">
        <authorList>
            <person name="Pinhassi J."/>
            <person name="Pedros-Alio C."/>
            <person name="Ferriera S."/>
            <person name="Johnson J."/>
            <person name="Kravitz S."/>
            <person name="Halpern A."/>
            <person name="Remington K."/>
            <person name="Beeson K."/>
            <person name="Tran B."/>
            <person name="Rogers Y.-H."/>
            <person name="Friedman R."/>
            <person name="Venter J.C."/>
        </authorList>
    </citation>
    <scope>NUCLEOTIDE SEQUENCE [LARGE SCALE GENOMIC DNA]</scope>
    <source>
        <strain evidence="6 7">RED65</strain>
    </source>
</reference>
<dbReference type="PANTHER" id="PTHR11455:SF9">
    <property type="entry name" value="CRYPTOCHROME CIRCADIAN CLOCK 5 ISOFORM X1"/>
    <property type="match status" value="1"/>
</dbReference>
<dbReference type="PANTHER" id="PTHR11455">
    <property type="entry name" value="CRYPTOCHROME"/>
    <property type="match status" value="1"/>
</dbReference>
<dbReference type="GO" id="GO:0009416">
    <property type="term" value="P:response to light stimulus"/>
    <property type="evidence" value="ECO:0007669"/>
    <property type="project" value="TreeGrafter"/>
</dbReference>
<dbReference type="GO" id="GO:0071949">
    <property type="term" value="F:FAD binding"/>
    <property type="evidence" value="ECO:0007669"/>
    <property type="project" value="TreeGrafter"/>
</dbReference>
<keyword evidence="3 4" id="KW-0274">FAD</keyword>
<dbReference type="Gene3D" id="3.40.50.620">
    <property type="entry name" value="HUPs"/>
    <property type="match status" value="1"/>
</dbReference>
<organism evidence="6 7">
    <name type="scientific">Bermanella marisrubri</name>
    <dbReference type="NCBI Taxonomy" id="207949"/>
    <lineage>
        <taxon>Bacteria</taxon>
        <taxon>Pseudomonadati</taxon>
        <taxon>Pseudomonadota</taxon>
        <taxon>Gammaproteobacteria</taxon>
        <taxon>Oceanospirillales</taxon>
        <taxon>Oceanospirillaceae</taxon>
        <taxon>Bermanella</taxon>
    </lineage>
</organism>
<dbReference type="HOGENOM" id="CLU_010348_7_1_6"/>